<gene>
    <name evidence="1" type="ORF">RN001_011423</name>
</gene>
<sequence>MDDVIQIDFFENIEQTLNAKFPKYVKNIFKFNALDNNISMSSLSEDDLRQIEEFVKEDLINIIGEAEREHYLGPFKNHPEKFQFLIGIKKLIFAAKDLLSAQVQLRKQSSTSKSTRPVGGADSNLSVDIDLNAEQKKLKKLMDWMNNFFRRKEISDQNYITSILQKLRDFDYTCSQCTPGGLKCTISCPRLRNSNRFDIDLKRFCLYLLITAGRFLYETLYANLPKTIPSITTLHRMLNDNTQFIEEGTVRLEELKKFLESRYLPNVVWISKDATKITGRIEYNSKNNKIVGFCLPQVNGLPDRKGFLALSARHTSEYFENEKRSDYAYVVMAQCPNNNSPAFCLAVYGTDNCFTHQSVLDRWSYINKEAARVGIQILGYSSDSDTICMKAMRICSKLHNVGDDVEGVQWKWFRMNLIKGFICVQDTVHIGFKLRIRLLKKNIVLPMGQYSATADHLHLLISDISKDHHLLTASDLHCEDKMNFRPAEKISSEMVTDLLKKHVPKSKATVIYLNLMRLVLTAFLSKELSVTERLRRMWHYVFS</sequence>
<dbReference type="EMBL" id="JARPUR010000005">
    <property type="protein sequence ID" value="KAK4875001.1"/>
    <property type="molecule type" value="Genomic_DNA"/>
</dbReference>
<organism evidence="1 2">
    <name type="scientific">Aquatica leii</name>
    <dbReference type="NCBI Taxonomy" id="1421715"/>
    <lineage>
        <taxon>Eukaryota</taxon>
        <taxon>Metazoa</taxon>
        <taxon>Ecdysozoa</taxon>
        <taxon>Arthropoda</taxon>
        <taxon>Hexapoda</taxon>
        <taxon>Insecta</taxon>
        <taxon>Pterygota</taxon>
        <taxon>Neoptera</taxon>
        <taxon>Endopterygota</taxon>
        <taxon>Coleoptera</taxon>
        <taxon>Polyphaga</taxon>
        <taxon>Elateriformia</taxon>
        <taxon>Elateroidea</taxon>
        <taxon>Lampyridae</taxon>
        <taxon>Luciolinae</taxon>
        <taxon>Aquatica</taxon>
    </lineage>
</organism>
<dbReference type="PANTHER" id="PTHR33173">
    <property type="match status" value="1"/>
</dbReference>
<dbReference type="AlphaFoldDB" id="A0AAN7P5Q0"/>
<reference evidence="2" key="1">
    <citation type="submission" date="2023-01" db="EMBL/GenBank/DDBJ databases">
        <title>Key to firefly adult light organ development and bioluminescence: homeobox transcription factors regulate luciferase expression and transportation to peroxisome.</title>
        <authorList>
            <person name="Fu X."/>
        </authorList>
    </citation>
    <scope>NUCLEOTIDE SEQUENCE [LARGE SCALE GENOMIC DNA]</scope>
</reference>
<evidence type="ECO:0000313" key="2">
    <source>
        <dbReference type="Proteomes" id="UP001353858"/>
    </source>
</evidence>
<evidence type="ECO:0000313" key="1">
    <source>
        <dbReference type="EMBL" id="KAK4875001.1"/>
    </source>
</evidence>
<proteinExistence type="predicted"/>
<comment type="caution">
    <text evidence="1">The sequence shown here is derived from an EMBL/GenBank/DDBJ whole genome shotgun (WGS) entry which is preliminary data.</text>
</comment>
<dbReference type="Proteomes" id="UP001353858">
    <property type="component" value="Unassembled WGS sequence"/>
</dbReference>
<name>A0AAN7P5Q0_9COLE</name>
<dbReference type="PANTHER" id="PTHR33173:SF2">
    <property type="entry name" value="MYND-TYPE DOMAIN-CONTAINING PROTEIN"/>
    <property type="match status" value="1"/>
</dbReference>
<accession>A0AAN7P5Q0</accession>
<protein>
    <submittedName>
        <fullName evidence="1">Uncharacterized protein</fullName>
    </submittedName>
</protein>
<keyword evidence="2" id="KW-1185">Reference proteome</keyword>